<feature type="transmembrane region" description="Helical" evidence="5">
    <location>
        <begin position="402"/>
        <end position="423"/>
    </location>
</feature>
<dbReference type="Proteomes" id="UP000309061">
    <property type="component" value="Chromosome"/>
</dbReference>
<sequence>MSEKPARLNIATLSRAALSGANSGDDSIEFILFCILVGGLAWAPFWLGSNRVLPWGVNGVLFPLLTLVYEVSLLVRGRRHPFALKRIGAPAAVFLLVLAWICVQMSTEAAGLFPSLTHPIWGMAAETLRMPVAASISVNRGATAIALLRLLTLASLFWLVLQLCRSAPRANLLLQAISLIVAVYSAAGLALAACCSGAIPLFEAPANNGLVRSTFVNTNNFATYAGLGLLVSVALILRLYRHEVHAEADSFSHRLAAFIETTGRRGWFPLCCCLLILVALLGSVSRGGICAAMLGLLGVYSLSLSRGGRGGGIGIEAVAFVTIALGAGFAFYGDLFFGRMAYAGVADSGRLAVFRITLNSIFDAPLLGFGYGTFADVFPMYRDRSISALELWDKAHNSYLEMFQGLGFVFGLALLGVVGALVAKCFAGAVTRRRDATAAIVAAAASLLVGFHAAVDFSLQIEAVALTYTALLAAGVAQSESSLHDSAD</sequence>
<feature type="transmembrane region" description="Helical" evidence="5">
    <location>
        <begin position="53"/>
        <end position="75"/>
    </location>
</feature>
<dbReference type="KEGG" id="mhey:H2LOC_005835"/>
<feature type="transmembrane region" description="Helical" evidence="5">
    <location>
        <begin position="173"/>
        <end position="201"/>
    </location>
</feature>
<keyword evidence="8" id="KW-1185">Reference proteome</keyword>
<feature type="transmembrane region" description="Helical" evidence="5">
    <location>
        <begin position="312"/>
        <end position="332"/>
    </location>
</feature>
<keyword evidence="2 5" id="KW-0812">Transmembrane</keyword>
<name>A0A6B8KCE4_9HYPH</name>
<feature type="transmembrane region" description="Helical" evidence="5">
    <location>
        <begin position="435"/>
        <end position="453"/>
    </location>
</feature>
<dbReference type="GO" id="GO:0016020">
    <property type="term" value="C:membrane"/>
    <property type="evidence" value="ECO:0007669"/>
    <property type="project" value="UniProtKB-SubCell"/>
</dbReference>
<feature type="transmembrane region" description="Helical" evidence="5">
    <location>
        <begin position="141"/>
        <end position="161"/>
    </location>
</feature>
<evidence type="ECO:0000313" key="8">
    <source>
        <dbReference type="Proteomes" id="UP000309061"/>
    </source>
</evidence>
<feature type="transmembrane region" description="Helical" evidence="5">
    <location>
        <begin position="87"/>
        <end position="106"/>
    </location>
</feature>
<evidence type="ECO:0000256" key="4">
    <source>
        <dbReference type="ARBA" id="ARBA00023136"/>
    </source>
</evidence>
<dbReference type="RefSeq" id="WP_136495534.1">
    <property type="nucleotide sequence ID" value="NZ_CP046052.1"/>
</dbReference>
<evidence type="ECO:0000256" key="1">
    <source>
        <dbReference type="ARBA" id="ARBA00004141"/>
    </source>
</evidence>
<reference evidence="7 8" key="1">
    <citation type="submission" date="2019-11" db="EMBL/GenBank/DDBJ databases">
        <title>The genome sequence of Methylocystis heyeri.</title>
        <authorList>
            <person name="Oshkin I.Y."/>
            <person name="Miroshnikov K."/>
            <person name="Dedysh S.N."/>
        </authorList>
    </citation>
    <scope>NUCLEOTIDE SEQUENCE [LARGE SCALE GENOMIC DNA]</scope>
    <source>
        <strain evidence="7 8">H2</strain>
    </source>
</reference>
<dbReference type="GO" id="GO:0016874">
    <property type="term" value="F:ligase activity"/>
    <property type="evidence" value="ECO:0007669"/>
    <property type="project" value="UniProtKB-KW"/>
</dbReference>
<dbReference type="Pfam" id="PF04932">
    <property type="entry name" value="Wzy_C"/>
    <property type="match status" value="1"/>
</dbReference>
<keyword evidence="3 5" id="KW-1133">Transmembrane helix</keyword>
<dbReference type="PANTHER" id="PTHR37422">
    <property type="entry name" value="TEICHURONIC ACID BIOSYNTHESIS PROTEIN TUAE"/>
    <property type="match status" value="1"/>
</dbReference>
<evidence type="ECO:0000256" key="2">
    <source>
        <dbReference type="ARBA" id="ARBA00022692"/>
    </source>
</evidence>
<protein>
    <submittedName>
        <fullName evidence="7">O-antigen ligase family protein</fullName>
    </submittedName>
</protein>
<proteinExistence type="predicted"/>
<comment type="subcellular location">
    <subcellularLocation>
        <location evidence="1">Membrane</location>
        <topology evidence="1">Multi-pass membrane protein</topology>
    </subcellularLocation>
</comment>
<feature type="domain" description="O-antigen ligase-related" evidence="6">
    <location>
        <begin position="273"/>
        <end position="413"/>
    </location>
</feature>
<keyword evidence="7" id="KW-0436">Ligase</keyword>
<organism evidence="7 8">
    <name type="scientific">Methylocystis heyeri</name>
    <dbReference type="NCBI Taxonomy" id="391905"/>
    <lineage>
        <taxon>Bacteria</taxon>
        <taxon>Pseudomonadati</taxon>
        <taxon>Pseudomonadota</taxon>
        <taxon>Alphaproteobacteria</taxon>
        <taxon>Hyphomicrobiales</taxon>
        <taxon>Methylocystaceae</taxon>
        <taxon>Methylocystis</taxon>
    </lineage>
</organism>
<evidence type="ECO:0000313" key="7">
    <source>
        <dbReference type="EMBL" id="QGM45252.1"/>
    </source>
</evidence>
<evidence type="ECO:0000259" key="6">
    <source>
        <dbReference type="Pfam" id="PF04932"/>
    </source>
</evidence>
<dbReference type="PANTHER" id="PTHR37422:SF23">
    <property type="entry name" value="TEICHURONIC ACID BIOSYNTHESIS PROTEIN TUAE"/>
    <property type="match status" value="1"/>
</dbReference>
<feature type="transmembrane region" description="Helical" evidence="5">
    <location>
        <begin position="30"/>
        <end position="47"/>
    </location>
</feature>
<feature type="transmembrane region" description="Helical" evidence="5">
    <location>
        <begin position="267"/>
        <end position="300"/>
    </location>
</feature>
<dbReference type="EMBL" id="CP046052">
    <property type="protein sequence ID" value="QGM45252.1"/>
    <property type="molecule type" value="Genomic_DNA"/>
</dbReference>
<dbReference type="InterPro" id="IPR051533">
    <property type="entry name" value="WaaL-like"/>
</dbReference>
<keyword evidence="4 5" id="KW-0472">Membrane</keyword>
<dbReference type="OrthoDB" id="4391260at2"/>
<dbReference type="InterPro" id="IPR007016">
    <property type="entry name" value="O-antigen_ligase-rel_domated"/>
</dbReference>
<feature type="transmembrane region" description="Helical" evidence="5">
    <location>
        <begin position="352"/>
        <end position="374"/>
    </location>
</feature>
<evidence type="ECO:0000256" key="3">
    <source>
        <dbReference type="ARBA" id="ARBA00022989"/>
    </source>
</evidence>
<accession>A0A6B8KCE4</accession>
<dbReference type="AlphaFoldDB" id="A0A6B8KCE4"/>
<feature type="transmembrane region" description="Helical" evidence="5">
    <location>
        <begin position="221"/>
        <end position="240"/>
    </location>
</feature>
<evidence type="ECO:0000256" key="5">
    <source>
        <dbReference type="SAM" id="Phobius"/>
    </source>
</evidence>
<gene>
    <name evidence="7" type="ORF">H2LOC_005835</name>
</gene>